<accession>A0ABR1ZDW8</accession>
<dbReference type="InterPro" id="IPR012337">
    <property type="entry name" value="RNaseH-like_sf"/>
</dbReference>
<dbReference type="CDD" id="cd06222">
    <property type="entry name" value="RNase_H_like"/>
    <property type="match status" value="1"/>
</dbReference>
<sequence length="181" mass="20242">MEIDVSLPSSLNTSTHPDSGHWNPPPMDRVKVNFDACFDPTRLHSISGIFIKNSEGKLLAACTIPNLYVMNPEMVEALACDQALILSLELGLKRIEVEGDTLVVISKVVNPVINRSTLGTVYSNILEKRRNFDFLNFSHVYRINNNAAHVLVRVGKQNPQVSVWFEEAPQPVEETVMRDKG</sequence>
<dbReference type="PANTHER" id="PTHR47074:SF61">
    <property type="entry name" value="RNASE H TYPE-1 DOMAIN-CONTAINING PROTEIN"/>
    <property type="match status" value="1"/>
</dbReference>
<evidence type="ECO:0000313" key="2">
    <source>
        <dbReference type="Proteomes" id="UP001472677"/>
    </source>
</evidence>
<keyword evidence="2" id="KW-1185">Reference proteome</keyword>
<dbReference type="Pfam" id="PF13456">
    <property type="entry name" value="RVT_3"/>
    <property type="match status" value="1"/>
</dbReference>
<dbReference type="PANTHER" id="PTHR47074">
    <property type="entry name" value="BNAC02G40300D PROTEIN"/>
    <property type="match status" value="1"/>
</dbReference>
<proteinExistence type="predicted"/>
<dbReference type="InterPro" id="IPR002156">
    <property type="entry name" value="RNaseH_domain"/>
</dbReference>
<organism evidence="1 2">
    <name type="scientific">Hibiscus sabdariffa</name>
    <name type="common">roselle</name>
    <dbReference type="NCBI Taxonomy" id="183260"/>
    <lineage>
        <taxon>Eukaryota</taxon>
        <taxon>Viridiplantae</taxon>
        <taxon>Streptophyta</taxon>
        <taxon>Embryophyta</taxon>
        <taxon>Tracheophyta</taxon>
        <taxon>Spermatophyta</taxon>
        <taxon>Magnoliopsida</taxon>
        <taxon>eudicotyledons</taxon>
        <taxon>Gunneridae</taxon>
        <taxon>Pentapetalae</taxon>
        <taxon>rosids</taxon>
        <taxon>malvids</taxon>
        <taxon>Malvales</taxon>
        <taxon>Malvaceae</taxon>
        <taxon>Malvoideae</taxon>
        <taxon>Hibiscus</taxon>
    </lineage>
</organism>
<dbReference type="EMBL" id="JBBPBM010002470">
    <property type="protein sequence ID" value="KAK8478583.1"/>
    <property type="molecule type" value="Genomic_DNA"/>
</dbReference>
<name>A0ABR1ZDW8_9ROSI</name>
<dbReference type="InterPro" id="IPR052929">
    <property type="entry name" value="RNase_H-like_EbsB-rel"/>
</dbReference>
<comment type="caution">
    <text evidence="1">The sequence shown here is derived from an EMBL/GenBank/DDBJ whole genome shotgun (WGS) entry which is preliminary data.</text>
</comment>
<dbReference type="Proteomes" id="UP001472677">
    <property type="component" value="Unassembled WGS sequence"/>
</dbReference>
<dbReference type="SUPFAM" id="SSF53098">
    <property type="entry name" value="Ribonuclease H-like"/>
    <property type="match status" value="1"/>
</dbReference>
<dbReference type="InterPro" id="IPR044730">
    <property type="entry name" value="RNase_H-like_dom_plant"/>
</dbReference>
<gene>
    <name evidence="1" type="ORF">V6N12_035131</name>
</gene>
<protein>
    <submittedName>
        <fullName evidence="1">Uncharacterized protein</fullName>
    </submittedName>
</protein>
<evidence type="ECO:0000313" key="1">
    <source>
        <dbReference type="EMBL" id="KAK8478583.1"/>
    </source>
</evidence>
<dbReference type="Gene3D" id="3.30.420.10">
    <property type="entry name" value="Ribonuclease H-like superfamily/Ribonuclease H"/>
    <property type="match status" value="1"/>
</dbReference>
<dbReference type="InterPro" id="IPR036397">
    <property type="entry name" value="RNaseH_sf"/>
</dbReference>
<reference evidence="1 2" key="1">
    <citation type="journal article" date="2024" name="G3 (Bethesda)">
        <title>Genome assembly of Hibiscus sabdariffa L. provides insights into metabolisms of medicinal natural products.</title>
        <authorList>
            <person name="Kim T."/>
        </authorList>
    </citation>
    <scope>NUCLEOTIDE SEQUENCE [LARGE SCALE GENOMIC DNA]</scope>
    <source>
        <strain evidence="1">TK-2024</strain>
        <tissue evidence="1">Old leaves</tissue>
    </source>
</reference>